<gene>
    <name evidence="2" type="ORF">ILYODFUR_011251</name>
</gene>
<proteinExistence type="predicted"/>
<feature type="region of interest" description="Disordered" evidence="1">
    <location>
        <begin position="57"/>
        <end position="78"/>
    </location>
</feature>
<protein>
    <submittedName>
        <fullName evidence="2">Uncharacterized protein</fullName>
    </submittedName>
</protein>
<name>A0ABV0THQ2_9TELE</name>
<organism evidence="2 3">
    <name type="scientific">Ilyodon furcidens</name>
    <name type="common">goldbreast splitfin</name>
    <dbReference type="NCBI Taxonomy" id="33524"/>
    <lineage>
        <taxon>Eukaryota</taxon>
        <taxon>Metazoa</taxon>
        <taxon>Chordata</taxon>
        <taxon>Craniata</taxon>
        <taxon>Vertebrata</taxon>
        <taxon>Euteleostomi</taxon>
        <taxon>Actinopterygii</taxon>
        <taxon>Neopterygii</taxon>
        <taxon>Teleostei</taxon>
        <taxon>Neoteleostei</taxon>
        <taxon>Acanthomorphata</taxon>
        <taxon>Ovalentaria</taxon>
        <taxon>Atherinomorphae</taxon>
        <taxon>Cyprinodontiformes</taxon>
        <taxon>Goodeidae</taxon>
        <taxon>Ilyodon</taxon>
    </lineage>
</organism>
<feature type="compositionally biased region" description="Polar residues" evidence="1">
    <location>
        <begin position="60"/>
        <end position="78"/>
    </location>
</feature>
<dbReference type="EMBL" id="JAHRIQ010035600">
    <property type="protein sequence ID" value="MEQ2232429.1"/>
    <property type="molecule type" value="Genomic_DNA"/>
</dbReference>
<keyword evidence="3" id="KW-1185">Reference proteome</keyword>
<evidence type="ECO:0000313" key="2">
    <source>
        <dbReference type="EMBL" id="MEQ2232429.1"/>
    </source>
</evidence>
<reference evidence="2 3" key="1">
    <citation type="submission" date="2021-06" db="EMBL/GenBank/DDBJ databases">
        <authorList>
            <person name="Palmer J.M."/>
        </authorList>
    </citation>
    <scope>NUCLEOTIDE SEQUENCE [LARGE SCALE GENOMIC DNA]</scope>
    <source>
        <strain evidence="3">if_2019</strain>
        <tissue evidence="2">Muscle</tissue>
    </source>
</reference>
<sequence>MVQLEPFRHLFKSRNKVIKTENWRRRRPVIPACTQRPGQRSPTFTLNDNRVTARRPQRLHTWNNTTQNIRSAQPSLSL</sequence>
<comment type="caution">
    <text evidence="2">The sequence shown here is derived from an EMBL/GenBank/DDBJ whole genome shotgun (WGS) entry which is preliminary data.</text>
</comment>
<dbReference type="Proteomes" id="UP001482620">
    <property type="component" value="Unassembled WGS sequence"/>
</dbReference>
<evidence type="ECO:0000313" key="3">
    <source>
        <dbReference type="Proteomes" id="UP001482620"/>
    </source>
</evidence>
<evidence type="ECO:0000256" key="1">
    <source>
        <dbReference type="SAM" id="MobiDB-lite"/>
    </source>
</evidence>
<accession>A0ABV0THQ2</accession>